<protein>
    <recommendedName>
        <fullName evidence="1">Peptidase M15C domain-containing protein</fullName>
    </recommendedName>
</protein>
<dbReference type="SUPFAM" id="SSF55166">
    <property type="entry name" value="Hedgehog/DD-peptidase"/>
    <property type="match status" value="1"/>
</dbReference>
<name>A0A2S5GQX9_9BURK</name>
<dbReference type="Pfam" id="PF13539">
    <property type="entry name" value="Peptidase_M15_4"/>
    <property type="match status" value="1"/>
</dbReference>
<comment type="caution">
    <text evidence="2">The sequence shown here is derived from an EMBL/GenBank/DDBJ whole genome shotgun (WGS) entry which is preliminary data.</text>
</comment>
<sequence>MNYLELIPVPPKHTFNLGLSSPSNSYLIDLFGHPVQDAVYKPDGSCTQPNAPVFTPLLETRNVGPFKVTGLRPAVMSLHDVLSRVQREIPDLYALLGSAGMLCSRFTKIRQADGSMKIGPGVSNHSWGAAIDINLGGELDAQGNSMTQRGLLILSTYFNAAGWYWGAAFPVEDAMHFEVSKSLFARWKAARNM</sequence>
<organism evidence="2 3">
    <name type="scientific">Achromobacter spanius</name>
    <dbReference type="NCBI Taxonomy" id="217203"/>
    <lineage>
        <taxon>Bacteria</taxon>
        <taxon>Pseudomonadati</taxon>
        <taxon>Pseudomonadota</taxon>
        <taxon>Betaproteobacteria</taxon>
        <taxon>Burkholderiales</taxon>
        <taxon>Alcaligenaceae</taxon>
        <taxon>Achromobacter</taxon>
    </lineage>
</organism>
<evidence type="ECO:0000313" key="2">
    <source>
        <dbReference type="EMBL" id="PPA75399.1"/>
    </source>
</evidence>
<proteinExistence type="predicted"/>
<dbReference type="InterPro" id="IPR009045">
    <property type="entry name" value="Zn_M74/Hedgehog-like"/>
</dbReference>
<feature type="domain" description="Peptidase M15C" evidence="1">
    <location>
        <begin position="122"/>
        <end position="179"/>
    </location>
</feature>
<dbReference type="Proteomes" id="UP000239990">
    <property type="component" value="Unassembled WGS sequence"/>
</dbReference>
<gene>
    <name evidence="2" type="ORF">C4E15_14970</name>
</gene>
<dbReference type="EMBL" id="PREU01000006">
    <property type="protein sequence ID" value="PPA75399.1"/>
    <property type="molecule type" value="Genomic_DNA"/>
</dbReference>
<evidence type="ECO:0000259" key="1">
    <source>
        <dbReference type="Pfam" id="PF13539"/>
    </source>
</evidence>
<dbReference type="InterPro" id="IPR039561">
    <property type="entry name" value="Peptidase_M15C"/>
</dbReference>
<accession>A0A2S5GQX9</accession>
<dbReference type="OrthoDB" id="614750at2"/>
<evidence type="ECO:0000313" key="3">
    <source>
        <dbReference type="Proteomes" id="UP000239990"/>
    </source>
</evidence>
<dbReference type="Gene3D" id="3.30.1380.10">
    <property type="match status" value="1"/>
</dbReference>
<dbReference type="GO" id="GO:0008233">
    <property type="term" value="F:peptidase activity"/>
    <property type="evidence" value="ECO:0007669"/>
    <property type="project" value="InterPro"/>
</dbReference>
<dbReference type="RefSeq" id="WP_104144069.1">
    <property type="nucleotide sequence ID" value="NZ_PREU01000006.1"/>
</dbReference>
<reference evidence="2 3" key="1">
    <citation type="submission" date="2018-02" db="EMBL/GenBank/DDBJ databases">
        <title>Draft Genome of Achromobacter spanius stain 6.</title>
        <authorList>
            <person name="Gunasekera T.S."/>
            <person name="Radwan O."/>
            <person name="Ruiz O.N."/>
        </authorList>
    </citation>
    <scope>NUCLEOTIDE SEQUENCE [LARGE SCALE GENOMIC DNA]</scope>
    <source>
        <strain evidence="2 3">6</strain>
    </source>
</reference>
<dbReference type="AlphaFoldDB" id="A0A2S5GQX9"/>